<proteinExistence type="predicted"/>
<evidence type="ECO:0000256" key="5">
    <source>
        <dbReference type="ARBA" id="ARBA00023242"/>
    </source>
</evidence>
<dbReference type="AlphaFoldDB" id="R4X6Y8"/>
<dbReference type="STRING" id="1097556.R4X6Y8"/>
<evidence type="ECO:0008006" key="8">
    <source>
        <dbReference type="Google" id="ProtNLM"/>
    </source>
</evidence>
<reference evidence="6 7" key="1">
    <citation type="journal article" date="2013" name="MBio">
        <title>Genome sequencing of the plant pathogen Taphrina deformans, the causal agent of peach leaf curl.</title>
        <authorList>
            <person name="Cisse O.H."/>
            <person name="Almeida J.M.G.C.F."/>
            <person name="Fonseca A."/>
            <person name="Kumar A.A."/>
            <person name="Salojaervi J."/>
            <person name="Overmyer K."/>
            <person name="Hauser P.M."/>
            <person name="Pagni M."/>
        </authorList>
    </citation>
    <scope>NUCLEOTIDE SEQUENCE [LARGE SCALE GENOMIC DNA]</scope>
    <source>
        <strain evidence="7">PYCC 5710 / ATCC 11124 / CBS 356.35 / IMI 108563 / JCM 9778 / NBRC 8474</strain>
    </source>
</reference>
<accession>R4X6Y8</accession>
<organism evidence="6 7">
    <name type="scientific">Taphrina deformans (strain PYCC 5710 / ATCC 11124 / CBS 356.35 / IMI 108563 / JCM 9778 / NBRC 8474)</name>
    <name type="common">Peach leaf curl fungus</name>
    <name type="synonym">Lalaria deformans</name>
    <dbReference type="NCBI Taxonomy" id="1097556"/>
    <lineage>
        <taxon>Eukaryota</taxon>
        <taxon>Fungi</taxon>
        <taxon>Dikarya</taxon>
        <taxon>Ascomycota</taxon>
        <taxon>Taphrinomycotina</taxon>
        <taxon>Taphrinomycetes</taxon>
        <taxon>Taphrinales</taxon>
        <taxon>Taphrinaceae</taxon>
        <taxon>Taphrina</taxon>
    </lineage>
</organism>
<dbReference type="GO" id="GO:0046872">
    <property type="term" value="F:metal ion binding"/>
    <property type="evidence" value="ECO:0007669"/>
    <property type="project" value="UniProtKB-KW"/>
</dbReference>
<gene>
    <name evidence="6" type="ORF">TAPDE_000678</name>
</gene>
<evidence type="ECO:0000256" key="2">
    <source>
        <dbReference type="ARBA" id="ARBA00022723"/>
    </source>
</evidence>
<keyword evidence="7" id="KW-1185">Reference proteome</keyword>
<keyword evidence="5" id="KW-0539">Nucleus</keyword>
<comment type="subcellular location">
    <subcellularLocation>
        <location evidence="1">Nucleus</location>
    </subcellularLocation>
</comment>
<evidence type="ECO:0000256" key="1">
    <source>
        <dbReference type="ARBA" id="ARBA00004123"/>
    </source>
</evidence>
<dbReference type="PANTHER" id="PTHR47338">
    <property type="entry name" value="ZN(II)2CYS6 TRANSCRIPTION FACTOR (EUROFUNG)-RELATED"/>
    <property type="match status" value="1"/>
</dbReference>
<name>R4X6Y8_TAPDE</name>
<keyword evidence="4" id="KW-0804">Transcription</keyword>
<keyword evidence="3" id="KW-0805">Transcription regulation</keyword>
<dbReference type="Proteomes" id="UP000013776">
    <property type="component" value="Unassembled WGS sequence"/>
</dbReference>
<dbReference type="GO" id="GO:0005634">
    <property type="term" value="C:nucleus"/>
    <property type="evidence" value="ECO:0007669"/>
    <property type="project" value="UniProtKB-SubCell"/>
</dbReference>
<dbReference type="OrthoDB" id="10638022at2759"/>
<evidence type="ECO:0000313" key="6">
    <source>
        <dbReference type="EMBL" id="CCG81002.1"/>
    </source>
</evidence>
<dbReference type="PANTHER" id="PTHR47338:SF5">
    <property type="entry name" value="ZN(II)2CYS6 TRANSCRIPTION FACTOR (EUROFUNG)"/>
    <property type="match status" value="1"/>
</dbReference>
<protein>
    <recommendedName>
        <fullName evidence="8">Transcription factor domain-containing protein</fullName>
    </recommendedName>
</protein>
<dbReference type="EMBL" id="CAHR02000022">
    <property type="protein sequence ID" value="CCG81002.1"/>
    <property type="molecule type" value="Genomic_DNA"/>
</dbReference>
<evidence type="ECO:0000313" key="7">
    <source>
        <dbReference type="Proteomes" id="UP000013776"/>
    </source>
</evidence>
<dbReference type="GO" id="GO:0000981">
    <property type="term" value="F:DNA-binding transcription factor activity, RNA polymerase II-specific"/>
    <property type="evidence" value="ECO:0007669"/>
    <property type="project" value="InterPro"/>
</dbReference>
<dbReference type="VEuPathDB" id="FungiDB:TAPDE_000678"/>
<sequence>MPVIDDSQNAIDMSMLQVPLEDAELYTVDDIGDPIPMLYDNEAISRSNFLPAELMEPIISTTLTQFNTESQQAGAVPSTFSMTDEEVLSILYPDFTTPLPTLSPKNHFCETSQELHQTGSCSFGPEPVAPFVPALILQRTASGLSKDLEWSMIQEYARLGHTQMPVVDIDMIFLRYRYRTPSILPDYFVLALVACGSHYSSQRLEPGIDRQAAQHLYESARKELMVAAVSEQSVDALTALFIVYFHWQGDLTAFERGRLLALSVQKLLALGLHRERDLCLGRSPRDRGVVRYLVWLIYIVDAFSGSSGPAVGDLEPAKEPFQGAEIELEQVSKNDMEAMTRDLLTGELRTGWNLMHTEFSILFNRAFATLSQLQNKIVRLQRAGQSVQHLRSELFDFETGAFSSCDLAYRTWDYERLVYVEFGGLTAAVISLNFAFWYCSLNLHFDNLRSHLAMDTSSASPSSSGPTVLGDNLNEASSYVVSYTLPGASCKSSTEIG</sequence>
<dbReference type="CDD" id="cd12148">
    <property type="entry name" value="fungal_TF_MHR"/>
    <property type="match status" value="1"/>
</dbReference>
<evidence type="ECO:0000256" key="4">
    <source>
        <dbReference type="ARBA" id="ARBA00023163"/>
    </source>
</evidence>
<dbReference type="InterPro" id="IPR050815">
    <property type="entry name" value="TF_fung"/>
</dbReference>
<evidence type="ECO:0000256" key="3">
    <source>
        <dbReference type="ARBA" id="ARBA00023015"/>
    </source>
</evidence>
<keyword evidence="2" id="KW-0479">Metal-binding</keyword>
<comment type="caution">
    <text evidence="6">The sequence shown here is derived from an EMBL/GenBank/DDBJ whole genome shotgun (WGS) entry which is preliminary data.</text>
</comment>